<dbReference type="SMART" id="SM00283">
    <property type="entry name" value="MA"/>
    <property type="match status" value="1"/>
</dbReference>
<dbReference type="SMART" id="SM00304">
    <property type="entry name" value="HAMP"/>
    <property type="match status" value="1"/>
</dbReference>
<proteinExistence type="inferred from homology"/>
<dbReference type="GO" id="GO:0004888">
    <property type="term" value="F:transmembrane signaling receptor activity"/>
    <property type="evidence" value="ECO:0007669"/>
    <property type="project" value="InterPro"/>
</dbReference>
<dbReference type="SUPFAM" id="SSF55785">
    <property type="entry name" value="PYP-like sensor domain (PAS domain)"/>
    <property type="match status" value="1"/>
</dbReference>
<dbReference type="GO" id="GO:0006935">
    <property type="term" value="P:chemotaxis"/>
    <property type="evidence" value="ECO:0007669"/>
    <property type="project" value="InterPro"/>
</dbReference>
<dbReference type="Gene3D" id="3.30.450.290">
    <property type="match status" value="1"/>
</dbReference>
<dbReference type="KEGG" id="daf:Desaf_1209"/>
<dbReference type="GO" id="GO:0007165">
    <property type="term" value="P:signal transduction"/>
    <property type="evidence" value="ECO:0007669"/>
    <property type="project" value="UniProtKB-KW"/>
</dbReference>
<dbReference type="PANTHER" id="PTHR32089">
    <property type="entry name" value="METHYL-ACCEPTING CHEMOTAXIS PROTEIN MCPB"/>
    <property type="match status" value="1"/>
</dbReference>
<dbReference type="InterPro" id="IPR003660">
    <property type="entry name" value="HAMP_dom"/>
</dbReference>
<dbReference type="PANTHER" id="PTHR32089:SF112">
    <property type="entry name" value="LYSOZYME-LIKE PROTEIN-RELATED"/>
    <property type="match status" value="1"/>
</dbReference>
<dbReference type="GO" id="GO:0016020">
    <property type="term" value="C:membrane"/>
    <property type="evidence" value="ECO:0007669"/>
    <property type="project" value="UniProtKB-SubCell"/>
</dbReference>
<dbReference type="Gene3D" id="1.10.287.950">
    <property type="entry name" value="Methyl-accepting chemotaxis protein"/>
    <property type="match status" value="1"/>
</dbReference>
<evidence type="ECO:0000259" key="8">
    <source>
        <dbReference type="PROSITE" id="PS50885"/>
    </source>
</evidence>
<comment type="similarity">
    <text evidence="3">Belongs to the methyl-accepting chemotaxis (MCP) protein family.</text>
</comment>
<feature type="domain" description="Methyl-accepting transducer" evidence="6">
    <location>
        <begin position="401"/>
        <end position="637"/>
    </location>
</feature>
<name>F3YYA4_DESAF</name>
<keyword evidence="2 4" id="KW-0807">Transducer</keyword>
<evidence type="ECO:0000259" key="7">
    <source>
        <dbReference type="PROSITE" id="PS50113"/>
    </source>
</evidence>
<dbReference type="Pfam" id="PF00672">
    <property type="entry name" value="HAMP"/>
    <property type="match status" value="1"/>
</dbReference>
<dbReference type="CDD" id="cd00130">
    <property type="entry name" value="PAS"/>
    <property type="match status" value="1"/>
</dbReference>
<keyword evidence="5" id="KW-1133">Transmembrane helix</keyword>
<keyword evidence="10" id="KW-1185">Reference proteome</keyword>
<keyword evidence="5" id="KW-0812">Transmembrane</keyword>
<evidence type="ECO:0000313" key="9">
    <source>
        <dbReference type="EMBL" id="EGJ49548.1"/>
    </source>
</evidence>
<dbReference type="InterPro" id="IPR013656">
    <property type="entry name" value="PAS_4"/>
</dbReference>
<dbReference type="eggNOG" id="COG0840">
    <property type="taxonomic scope" value="Bacteria"/>
</dbReference>
<dbReference type="InterPro" id="IPR004089">
    <property type="entry name" value="MCPsignal_dom"/>
</dbReference>
<dbReference type="PROSITE" id="PS50885">
    <property type="entry name" value="HAMP"/>
    <property type="match status" value="1"/>
</dbReference>
<feature type="domain" description="PAC" evidence="7">
    <location>
        <begin position="334"/>
        <end position="386"/>
    </location>
</feature>
<dbReference type="AlphaFoldDB" id="F3YYA4"/>
<organism evidence="9 10">
    <name type="scientific">Desulfocurvibacter africanus subsp. africanus str. Walvis Bay</name>
    <dbReference type="NCBI Taxonomy" id="690850"/>
    <lineage>
        <taxon>Bacteria</taxon>
        <taxon>Pseudomonadati</taxon>
        <taxon>Thermodesulfobacteriota</taxon>
        <taxon>Desulfovibrionia</taxon>
        <taxon>Desulfovibrionales</taxon>
        <taxon>Desulfovibrionaceae</taxon>
        <taxon>Desulfocurvibacter</taxon>
    </lineage>
</organism>
<gene>
    <name evidence="9" type="ORF">Desaf_1209</name>
</gene>
<accession>F3YYA4</accession>
<evidence type="ECO:0000256" key="2">
    <source>
        <dbReference type="ARBA" id="ARBA00023224"/>
    </source>
</evidence>
<dbReference type="PROSITE" id="PS50111">
    <property type="entry name" value="CHEMOTAXIS_TRANSDUC_2"/>
    <property type="match status" value="1"/>
</dbReference>
<evidence type="ECO:0000313" key="10">
    <source>
        <dbReference type="Proteomes" id="UP000007844"/>
    </source>
</evidence>
<dbReference type="CDD" id="cd11386">
    <property type="entry name" value="MCP_signal"/>
    <property type="match status" value="1"/>
</dbReference>
<dbReference type="STRING" id="690850.Desaf_1209"/>
<dbReference type="RefSeq" id="WP_014259349.1">
    <property type="nucleotide sequence ID" value="NC_016629.1"/>
</dbReference>
<dbReference type="Pfam" id="PF00015">
    <property type="entry name" value="MCPsignal"/>
    <property type="match status" value="1"/>
</dbReference>
<dbReference type="InterPro" id="IPR000014">
    <property type="entry name" value="PAS"/>
</dbReference>
<dbReference type="SUPFAM" id="SSF58104">
    <property type="entry name" value="Methyl-accepting chemotaxis protein (MCP) signaling domain"/>
    <property type="match status" value="1"/>
</dbReference>
<feature type="transmembrane region" description="Helical" evidence="5">
    <location>
        <begin position="12"/>
        <end position="35"/>
    </location>
</feature>
<dbReference type="HOGENOM" id="CLU_000445_107_27_7"/>
<dbReference type="InterPro" id="IPR000700">
    <property type="entry name" value="PAS-assoc_C"/>
</dbReference>
<dbReference type="Proteomes" id="UP000007844">
    <property type="component" value="Chromosome"/>
</dbReference>
<dbReference type="PROSITE" id="PS50113">
    <property type="entry name" value="PAC"/>
    <property type="match status" value="1"/>
</dbReference>
<dbReference type="PRINTS" id="PR00260">
    <property type="entry name" value="CHEMTRNSDUCR"/>
</dbReference>
<dbReference type="Pfam" id="PF08448">
    <property type="entry name" value="PAS_4"/>
    <property type="match status" value="1"/>
</dbReference>
<evidence type="ECO:0000256" key="3">
    <source>
        <dbReference type="ARBA" id="ARBA00029447"/>
    </source>
</evidence>
<protein>
    <submittedName>
        <fullName evidence="9">Methyl-accepting chemotaxis sensory transducer</fullName>
    </submittedName>
</protein>
<evidence type="ECO:0000256" key="1">
    <source>
        <dbReference type="ARBA" id="ARBA00004370"/>
    </source>
</evidence>
<dbReference type="FunFam" id="1.10.287.950:FF:000001">
    <property type="entry name" value="Methyl-accepting chemotaxis sensory transducer"/>
    <property type="match status" value="1"/>
</dbReference>
<feature type="domain" description="HAMP" evidence="8">
    <location>
        <begin position="210"/>
        <end position="262"/>
    </location>
</feature>
<dbReference type="InterPro" id="IPR004090">
    <property type="entry name" value="Chemotax_Me-accpt_rcpt"/>
</dbReference>
<keyword evidence="5" id="KW-0472">Membrane</keyword>
<evidence type="ECO:0000256" key="5">
    <source>
        <dbReference type="SAM" id="Phobius"/>
    </source>
</evidence>
<comment type="subcellular location">
    <subcellularLocation>
        <location evidence="1">Membrane</location>
    </subcellularLocation>
</comment>
<sequence length="674" mass="72768">MLDYIRHHLNVRISLLISSISIVVFICLIGMTTFLQRDGMVDQLDASVTRASELIRMAVEKPMVVGDDEGTNAEFAFLAEKYPDVRVHLTNYKGNVTYSTDKSILRKDLLSAAAPELAEMIQASLKEPLEQGRLLTLEGRDWFARTMSIPNEPACHHCHGASESILGELVVMQDVSSTMSTIQANALETAAISLTGLIVLMGAVLYFIQRVVIRPLQSINSAAHRVADGDFAASFNISNSDELGQLSNNLASMVSKLKEQLGFSKGILSGMTLPCVVTDTNERLTFATPAALALVGRKGKPEDYHGMIVGEFFHNDPKRQTSTGRALREKKAIQNHNLEFTNLAGDKKYARADVAPLLDLDGKLIGAFTLYSDLTDIRSQQLLIEKQNERIATAAQQADSVADQVSSASEELAAQIEQSSHGADSQQNMTGEAATAMEQMNASVLEVAKTASMASELAERTKDKAQQGEDVVEQAMALINRVAGQTDGLKRDMTDLGQQAEGIGKIITVIEDIADQTNLLALNAAIEAARAGEAGRGFAVVADEVRKLAEKTMAATREVGDYIASIQESTRKSVHNTEEAVAAIALSAEKANLSGQALHEIVRMIEETADQVRSIATASEEQSAASEQINRSTESINRIASETASAMNQSASAIQDLARLAHDLKHIIGEMQTS</sequence>
<dbReference type="Gene3D" id="1.10.8.500">
    <property type="entry name" value="HAMP domain in histidine kinase"/>
    <property type="match status" value="1"/>
</dbReference>
<evidence type="ECO:0000256" key="4">
    <source>
        <dbReference type="PROSITE-ProRule" id="PRU00284"/>
    </source>
</evidence>
<dbReference type="Gene3D" id="3.30.450.20">
    <property type="entry name" value="PAS domain"/>
    <property type="match status" value="1"/>
</dbReference>
<dbReference type="CDD" id="cd06225">
    <property type="entry name" value="HAMP"/>
    <property type="match status" value="1"/>
</dbReference>
<dbReference type="EMBL" id="CP003221">
    <property type="protein sequence ID" value="EGJ49548.1"/>
    <property type="molecule type" value="Genomic_DNA"/>
</dbReference>
<reference evidence="9 10" key="1">
    <citation type="journal article" date="2011" name="J. Bacteriol.">
        <title>Genome sequence of the mercury-methylating and pleomorphic Desulfovibrio africanus Strain Walvis Bay.</title>
        <authorList>
            <person name="Brown S.D."/>
            <person name="Wall J.D."/>
            <person name="Kucken A.M."/>
            <person name="Gilmour C.C."/>
            <person name="Podar M."/>
            <person name="Brandt C.C."/>
            <person name="Teshima H."/>
            <person name="Detter J.C."/>
            <person name="Han C.S."/>
            <person name="Land M.L."/>
            <person name="Lucas S."/>
            <person name="Han J."/>
            <person name="Pennacchio L."/>
            <person name="Nolan M."/>
            <person name="Pitluck S."/>
            <person name="Woyke T."/>
            <person name="Goodwin L."/>
            <person name="Palumbo A.V."/>
            <person name="Elias D.A."/>
        </authorList>
    </citation>
    <scope>NUCLEOTIDE SEQUENCE [LARGE SCALE GENOMIC DNA]</scope>
    <source>
        <strain evidence="9 10">Walvis Bay</strain>
    </source>
</reference>
<evidence type="ECO:0000259" key="6">
    <source>
        <dbReference type="PROSITE" id="PS50111"/>
    </source>
</evidence>
<dbReference type="InterPro" id="IPR035965">
    <property type="entry name" value="PAS-like_dom_sf"/>
</dbReference>